<dbReference type="SUPFAM" id="SSF53448">
    <property type="entry name" value="Nucleotide-diphospho-sugar transferases"/>
    <property type="match status" value="1"/>
</dbReference>
<dbReference type="STRING" id="39950.BCB69_05855"/>
<proteinExistence type="predicted"/>
<feature type="domain" description="MobA-like NTP transferase" evidence="4">
    <location>
        <begin position="70"/>
        <end position="189"/>
    </location>
</feature>
<keyword evidence="3" id="KW-0812">Transmembrane</keyword>
<dbReference type="Gene3D" id="3.90.550.10">
    <property type="entry name" value="Spore Coat Polysaccharide Biosynthesis Protein SpsA, Chain A"/>
    <property type="match status" value="1"/>
</dbReference>
<dbReference type="PANTHER" id="PTHR43584">
    <property type="entry name" value="NUCLEOTIDYL TRANSFERASE"/>
    <property type="match status" value="1"/>
</dbReference>
<accession>A0A1B3WF02</accession>
<dbReference type="InterPro" id="IPR029044">
    <property type="entry name" value="Nucleotide-diphossugar_trans"/>
</dbReference>
<keyword evidence="1" id="KW-0808">Transferase</keyword>
<organism evidence="5 6">
    <name type="scientific">Dialister pneumosintes</name>
    <dbReference type="NCBI Taxonomy" id="39950"/>
    <lineage>
        <taxon>Bacteria</taxon>
        <taxon>Bacillati</taxon>
        <taxon>Bacillota</taxon>
        <taxon>Negativicutes</taxon>
        <taxon>Veillonellales</taxon>
        <taxon>Veillonellaceae</taxon>
        <taxon>Dialister</taxon>
    </lineage>
</organism>
<dbReference type="EMBL" id="CP017037">
    <property type="protein sequence ID" value="AOH39506.1"/>
    <property type="molecule type" value="Genomic_DNA"/>
</dbReference>
<dbReference type="Gene3D" id="3.90.1200.10">
    <property type="match status" value="1"/>
</dbReference>
<gene>
    <name evidence="5" type="ORF">BCB69_05855</name>
</gene>
<dbReference type="CDD" id="cd02523">
    <property type="entry name" value="PC_cytidylyltransferase"/>
    <property type="match status" value="1"/>
</dbReference>
<evidence type="ECO:0000313" key="6">
    <source>
        <dbReference type="Proteomes" id="UP000094757"/>
    </source>
</evidence>
<dbReference type="Proteomes" id="UP000094757">
    <property type="component" value="Chromosome"/>
</dbReference>
<keyword evidence="3" id="KW-0472">Membrane</keyword>
<feature type="transmembrane region" description="Helical" evidence="3">
    <location>
        <begin position="538"/>
        <end position="558"/>
    </location>
</feature>
<reference evidence="6" key="1">
    <citation type="submission" date="2016-08" db="EMBL/GenBank/DDBJ databases">
        <authorList>
            <person name="Holder M.E."/>
            <person name="Ajami N.J."/>
            <person name="Petrosino J.F."/>
        </authorList>
    </citation>
    <scope>NUCLEOTIDE SEQUENCE [LARGE SCALE GENOMIC DNA]</scope>
    <source>
        <strain evidence="6">F0677</strain>
    </source>
</reference>
<sequence length="603" mass="70417">MLTKKQFDLLHYLNNCKIVPTQRMMATAIELSLGSVNKLWKEMEEKEYIKKGLLSEKGKEALAPYKVENAMIMAAGKGTRFVPLTYEIPKGLLRVKGEVLIERQIEQLRKAGIHNITVVVGYMQEHFFYLEDKYDVKIVINTDYYRYNNTSTLMAVLEELGNTYICSSDNYFVDNVFTPYVYEAYYAAQYATGTTGEYCITTNSHGVITDVVIGGSNSWYMMGHVYFSKAFSEKFSDILKEEYQKEETKQLLWEDVYIKHIDKLSMVMKPYDSHKILEFDSLDELREFDFSYVDNVDSSIMTNICHALSCKARDITQIRILKKAAGYMAFRFICKQKRYVYVLPDWSQKGQSVWEKKAKFLTLAQSLGMYTQSVYFDKYKGWEILAVEKEYKPLNPQSEDEVKKVVATYRKLHHSGILSGYSLNIWEEIERNQKEMEEMQVKMPSDFNTMYNRIKEIWEDVSRLSSMQTVLCYNGANLEEILIDEEKQVSFTNWQFAGDAHPACDIGSFISHMPINTHSMVSCVHIIEEYMQSKVSEYMLIPFVQYAAIMSFYWYVWILRRKAEGALLEDKVYHYYKATRFYATSAQNLVIPILEEENTNDTP</sequence>
<dbReference type="AlphaFoldDB" id="A0A1B3WF02"/>
<dbReference type="InterPro" id="IPR050065">
    <property type="entry name" value="GlmU-like"/>
</dbReference>
<dbReference type="KEGG" id="dpn:BCB69_05855"/>
<evidence type="ECO:0000259" key="4">
    <source>
        <dbReference type="Pfam" id="PF12804"/>
    </source>
</evidence>
<dbReference type="PANTHER" id="PTHR43584:SF5">
    <property type="entry name" value="PROTEIN LICC"/>
    <property type="match status" value="1"/>
</dbReference>
<dbReference type="SUPFAM" id="SSF56112">
    <property type="entry name" value="Protein kinase-like (PK-like)"/>
    <property type="match status" value="1"/>
</dbReference>
<dbReference type="InterPro" id="IPR025877">
    <property type="entry name" value="MobA-like_NTP_Trfase"/>
</dbReference>
<keyword evidence="2" id="KW-0548">Nucleotidyltransferase</keyword>
<name>A0A1B3WF02_9FIRM</name>
<protein>
    <recommendedName>
        <fullName evidence="4">MobA-like NTP transferase domain-containing protein</fullName>
    </recommendedName>
</protein>
<evidence type="ECO:0000256" key="1">
    <source>
        <dbReference type="ARBA" id="ARBA00022679"/>
    </source>
</evidence>
<evidence type="ECO:0000256" key="3">
    <source>
        <dbReference type="SAM" id="Phobius"/>
    </source>
</evidence>
<dbReference type="Pfam" id="PF12804">
    <property type="entry name" value="NTP_transf_3"/>
    <property type="match status" value="1"/>
</dbReference>
<keyword evidence="3" id="KW-1133">Transmembrane helix</keyword>
<dbReference type="InterPro" id="IPR011009">
    <property type="entry name" value="Kinase-like_dom_sf"/>
</dbReference>
<dbReference type="GO" id="GO:0016779">
    <property type="term" value="F:nucleotidyltransferase activity"/>
    <property type="evidence" value="ECO:0007669"/>
    <property type="project" value="UniProtKB-KW"/>
</dbReference>
<evidence type="ECO:0000313" key="5">
    <source>
        <dbReference type="EMBL" id="AOH39506.1"/>
    </source>
</evidence>
<dbReference type="RefSeq" id="WP_069177292.1">
    <property type="nucleotide sequence ID" value="NZ_CP017037.1"/>
</dbReference>
<evidence type="ECO:0000256" key="2">
    <source>
        <dbReference type="ARBA" id="ARBA00022695"/>
    </source>
</evidence>